<keyword evidence="1" id="KW-0805">Transcription regulation</keyword>
<reference evidence="6 8" key="1">
    <citation type="submission" date="2018-12" db="EMBL/GenBank/DDBJ databases">
        <authorList>
            <consortium name="Pathogen Informatics"/>
        </authorList>
    </citation>
    <scope>NUCLEOTIDE SEQUENCE [LARGE SCALE GENOMIC DNA]</scope>
    <source>
        <strain evidence="7">NCTC12965</strain>
        <strain evidence="6 8">NCTC13193</strain>
    </source>
</reference>
<dbReference type="PANTHER" id="PTHR30055:SF234">
    <property type="entry name" value="HTH-TYPE TRANSCRIPTIONAL REGULATOR BETI"/>
    <property type="match status" value="1"/>
</dbReference>
<sequence>MTSIKNDIPAGRYDRRMNTHVHRKKDPERLQEQLLEAASIIAAKDGIAALSLNAVAKQAGVSKGGLLHHFPGRQELIHALFIRLLAVMDRGIMALMAVDDNPRGRFSRAYLMYLAGISETDTSRQLALLSLAMPHEMVLRKCWRDWVLQHLANADELDRSYVGNLVRYGADGLWLSELTEGVTMTPEERLALVTRLAAMTFEEL</sequence>
<dbReference type="InterPro" id="IPR041479">
    <property type="entry name" value="TetR_CgmR_C"/>
</dbReference>
<dbReference type="PANTHER" id="PTHR30055">
    <property type="entry name" value="HTH-TYPE TRANSCRIPTIONAL REGULATOR RUTR"/>
    <property type="match status" value="1"/>
</dbReference>
<feature type="domain" description="HTH tetR-type" evidence="5">
    <location>
        <begin position="28"/>
        <end position="88"/>
    </location>
</feature>
<dbReference type="SUPFAM" id="SSF48498">
    <property type="entry name" value="Tetracyclin repressor-like, C-terminal domain"/>
    <property type="match status" value="1"/>
</dbReference>
<dbReference type="InterPro" id="IPR001647">
    <property type="entry name" value="HTH_TetR"/>
</dbReference>
<dbReference type="EMBL" id="CABEEZ010000021">
    <property type="protein sequence ID" value="VTR20452.1"/>
    <property type="molecule type" value="Genomic_DNA"/>
</dbReference>
<evidence type="ECO:0000256" key="1">
    <source>
        <dbReference type="ARBA" id="ARBA00023015"/>
    </source>
</evidence>
<dbReference type="InterPro" id="IPR009057">
    <property type="entry name" value="Homeodomain-like_sf"/>
</dbReference>
<dbReference type="PROSITE" id="PS50977">
    <property type="entry name" value="HTH_TETR_2"/>
    <property type="match status" value="1"/>
</dbReference>
<dbReference type="InterPro" id="IPR036271">
    <property type="entry name" value="Tet_transcr_reg_TetR-rel_C_sf"/>
</dbReference>
<evidence type="ECO:0000256" key="3">
    <source>
        <dbReference type="ARBA" id="ARBA00023163"/>
    </source>
</evidence>
<evidence type="ECO:0000313" key="7">
    <source>
        <dbReference type="EMBL" id="VTR20452.1"/>
    </source>
</evidence>
<protein>
    <submittedName>
        <fullName evidence="6">TetR family transcriptional regulator</fullName>
    </submittedName>
</protein>
<gene>
    <name evidence="7" type="ORF">NCTC12965_01004</name>
    <name evidence="6" type="ORF">NCTC13193_00663</name>
</gene>
<evidence type="ECO:0000259" key="5">
    <source>
        <dbReference type="PROSITE" id="PS50977"/>
    </source>
</evidence>
<dbReference type="Proteomes" id="UP000270487">
    <property type="component" value="Chromosome"/>
</dbReference>
<dbReference type="GO" id="GO:0003700">
    <property type="term" value="F:DNA-binding transcription factor activity"/>
    <property type="evidence" value="ECO:0007669"/>
    <property type="project" value="TreeGrafter"/>
</dbReference>
<accession>A0A448S5T3</accession>
<evidence type="ECO:0000256" key="2">
    <source>
        <dbReference type="ARBA" id="ARBA00023125"/>
    </source>
</evidence>
<organism evidence="6 8">
    <name type="scientific">Serratia fonticola</name>
    <dbReference type="NCBI Taxonomy" id="47917"/>
    <lineage>
        <taxon>Bacteria</taxon>
        <taxon>Pseudomonadati</taxon>
        <taxon>Pseudomonadota</taxon>
        <taxon>Gammaproteobacteria</taxon>
        <taxon>Enterobacterales</taxon>
        <taxon>Yersiniaceae</taxon>
        <taxon>Serratia</taxon>
    </lineage>
</organism>
<dbReference type="AlphaFoldDB" id="A0A448S5T3"/>
<evidence type="ECO:0000256" key="4">
    <source>
        <dbReference type="PROSITE-ProRule" id="PRU00335"/>
    </source>
</evidence>
<proteinExistence type="predicted"/>
<dbReference type="Pfam" id="PF00440">
    <property type="entry name" value="TetR_N"/>
    <property type="match status" value="1"/>
</dbReference>
<evidence type="ECO:0000313" key="6">
    <source>
        <dbReference type="EMBL" id="VEI63127.1"/>
    </source>
</evidence>
<feature type="DNA-binding region" description="H-T-H motif" evidence="4">
    <location>
        <begin position="51"/>
        <end position="70"/>
    </location>
</feature>
<dbReference type="EMBL" id="LR134492">
    <property type="protein sequence ID" value="VEI63127.1"/>
    <property type="molecule type" value="Genomic_DNA"/>
</dbReference>
<name>A0A448S5T3_SERFO</name>
<dbReference type="GO" id="GO:0000976">
    <property type="term" value="F:transcription cis-regulatory region binding"/>
    <property type="evidence" value="ECO:0007669"/>
    <property type="project" value="TreeGrafter"/>
</dbReference>
<keyword evidence="3" id="KW-0804">Transcription</keyword>
<dbReference type="Pfam" id="PF17937">
    <property type="entry name" value="TetR_C_28"/>
    <property type="match status" value="1"/>
</dbReference>
<dbReference type="Gene3D" id="1.10.357.10">
    <property type="entry name" value="Tetracycline Repressor, domain 2"/>
    <property type="match status" value="1"/>
</dbReference>
<keyword evidence="2 4" id="KW-0238">DNA-binding</keyword>
<evidence type="ECO:0000313" key="8">
    <source>
        <dbReference type="Proteomes" id="UP000270487"/>
    </source>
</evidence>
<dbReference type="InterPro" id="IPR050109">
    <property type="entry name" value="HTH-type_TetR-like_transc_reg"/>
</dbReference>
<dbReference type="SUPFAM" id="SSF46689">
    <property type="entry name" value="Homeodomain-like"/>
    <property type="match status" value="1"/>
</dbReference>
<dbReference type="PRINTS" id="PR00455">
    <property type="entry name" value="HTHTETR"/>
</dbReference>